<accession>A0A0A9BAU4</accession>
<name>A0A0A9BAU4_ARUDO</name>
<proteinExistence type="predicted"/>
<sequence length="53" mass="6073">MFLSCIHLCFFRIRPKTDITYLNSVCPLNAARANYMSKFFQEINSTTKVVAPA</sequence>
<reference evidence="1" key="1">
    <citation type="submission" date="2014-09" db="EMBL/GenBank/DDBJ databases">
        <authorList>
            <person name="Magalhaes I.L.F."/>
            <person name="Oliveira U."/>
            <person name="Santos F.R."/>
            <person name="Vidigal T.H.D.A."/>
            <person name="Brescovit A.D."/>
            <person name="Santos A.J."/>
        </authorList>
    </citation>
    <scope>NUCLEOTIDE SEQUENCE</scope>
    <source>
        <tissue evidence="1">Shoot tissue taken approximately 20 cm above the soil surface</tissue>
    </source>
</reference>
<dbReference type="AlphaFoldDB" id="A0A0A9BAU4"/>
<evidence type="ECO:0000313" key="1">
    <source>
        <dbReference type="EMBL" id="JAD58340.1"/>
    </source>
</evidence>
<protein>
    <submittedName>
        <fullName evidence="1">Uncharacterized protein</fullName>
    </submittedName>
</protein>
<organism evidence="1">
    <name type="scientific">Arundo donax</name>
    <name type="common">Giant reed</name>
    <name type="synonym">Donax arundinaceus</name>
    <dbReference type="NCBI Taxonomy" id="35708"/>
    <lineage>
        <taxon>Eukaryota</taxon>
        <taxon>Viridiplantae</taxon>
        <taxon>Streptophyta</taxon>
        <taxon>Embryophyta</taxon>
        <taxon>Tracheophyta</taxon>
        <taxon>Spermatophyta</taxon>
        <taxon>Magnoliopsida</taxon>
        <taxon>Liliopsida</taxon>
        <taxon>Poales</taxon>
        <taxon>Poaceae</taxon>
        <taxon>PACMAD clade</taxon>
        <taxon>Arundinoideae</taxon>
        <taxon>Arundineae</taxon>
        <taxon>Arundo</taxon>
    </lineage>
</organism>
<dbReference type="EMBL" id="GBRH01239555">
    <property type="protein sequence ID" value="JAD58340.1"/>
    <property type="molecule type" value="Transcribed_RNA"/>
</dbReference>
<reference evidence="1" key="2">
    <citation type="journal article" date="2015" name="Data Brief">
        <title>Shoot transcriptome of the giant reed, Arundo donax.</title>
        <authorList>
            <person name="Barrero R.A."/>
            <person name="Guerrero F.D."/>
            <person name="Moolhuijzen P."/>
            <person name="Goolsby J.A."/>
            <person name="Tidwell J."/>
            <person name="Bellgard S.E."/>
            <person name="Bellgard M.I."/>
        </authorList>
    </citation>
    <scope>NUCLEOTIDE SEQUENCE</scope>
    <source>
        <tissue evidence="1">Shoot tissue taken approximately 20 cm above the soil surface</tissue>
    </source>
</reference>